<keyword evidence="2" id="KW-1185">Reference proteome</keyword>
<dbReference type="EMBL" id="JARBHB010000011">
    <property type="protein sequence ID" value="KAJ8872919.1"/>
    <property type="molecule type" value="Genomic_DNA"/>
</dbReference>
<name>A0ABQ9GLN6_9NEOP</name>
<gene>
    <name evidence="1" type="ORF">PR048_026535</name>
</gene>
<dbReference type="Proteomes" id="UP001159363">
    <property type="component" value="Chromosome 10"/>
</dbReference>
<evidence type="ECO:0000313" key="2">
    <source>
        <dbReference type="Proteomes" id="UP001159363"/>
    </source>
</evidence>
<organism evidence="1 2">
    <name type="scientific">Dryococelus australis</name>
    <dbReference type="NCBI Taxonomy" id="614101"/>
    <lineage>
        <taxon>Eukaryota</taxon>
        <taxon>Metazoa</taxon>
        <taxon>Ecdysozoa</taxon>
        <taxon>Arthropoda</taxon>
        <taxon>Hexapoda</taxon>
        <taxon>Insecta</taxon>
        <taxon>Pterygota</taxon>
        <taxon>Neoptera</taxon>
        <taxon>Polyneoptera</taxon>
        <taxon>Phasmatodea</taxon>
        <taxon>Verophasmatodea</taxon>
        <taxon>Anareolatae</taxon>
        <taxon>Phasmatidae</taxon>
        <taxon>Eurycanthinae</taxon>
        <taxon>Dryococelus</taxon>
    </lineage>
</organism>
<sequence>MLYTDRLPLVAILGPTTDVPCLAAARLQHWGLLLSGGAVLKRTGNGECKCLLRLELPCSEPVKYPVYSYTMFGWPGRVGENLSYKRRMNWQLSRVAYRRVNG</sequence>
<reference evidence="1 2" key="1">
    <citation type="submission" date="2023-02" db="EMBL/GenBank/DDBJ databases">
        <title>LHISI_Scaffold_Assembly.</title>
        <authorList>
            <person name="Stuart O.P."/>
            <person name="Cleave R."/>
            <person name="Magrath M.J.L."/>
            <person name="Mikheyev A.S."/>
        </authorList>
    </citation>
    <scope>NUCLEOTIDE SEQUENCE [LARGE SCALE GENOMIC DNA]</scope>
    <source>
        <strain evidence="1">Daus_M_001</strain>
        <tissue evidence="1">Leg muscle</tissue>
    </source>
</reference>
<evidence type="ECO:0000313" key="1">
    <source>
        <dbReference type="EMBL" id="KAJ8872919.1"/>
    </source>
</evidence>
<accession>A0ABQ9GLN6</accession>
<comment type="caution">
    <text evidence="1">The sequence shown here is derived from an EMBL/GenBank/DDBJ whole genome shotgun (WGS) entry which is preliminary data.</text>
</comment>
<protein>
    <submittedName>
        <fullName evidence="1">Uncharacterized protein</fullName>
    </submittedName>
</protein>
<proteinExistence type="predicted"/>